<dbReference type="PANTHER" id="PTHR42756:SF1">
    <property type="entry name" value="TRANSCRIPTIONAL REPRESSOR OF EMRAB OPERON"/>
    <property type="match status" value="1"/>
</dbReference>
<organism evidence="6 7">
    <name type="scientific">Paenibacillus solanacearum</name>
    <dbReference type="NCBI Taxonomy" id="2048548"/>
    <lineage>
        <taxon>Bacteria</taxon>
        <taxon>Bacillati</taxon>
        <taxon>Bacillota</taxon>
        <taxon>Bacilli</taxon>
        <taxon>Bacillales</taxon>
        <taxon>Paenibacillaceae</taxon>
        <taxon>Paenibacillus</taxon>
    </lineage>
</organism>
<name>A0A916JRQ7_9BACL</name>
<evidence type="ECO:0000256" key="1">
    <source>
        <dbReference type="ARBA" id="ARBA00023015"/>
    </source>
</evidence>
<keyword evidence="7" id="KW-1185">Reference proteome</keyword>
<dbReference type="Proteomes" id="UP000693672">
    <property type="component" value="Unassembled WGS sequence"/>
</dbReference>
<proteinExistence type="predicted"/>
<feature type="compositionally biased region" description="Basic and acidic residues" evidence="4">
    <location>
        <begin position="145"/>
        <end position="159"/>
    </location>
</feature>
<comment type="caution">
    <text evidence="6">The sequence shown here is derived from an EMBL/GenBank/DDBJ whole genome shotgun (WGS) entry which is preliminary data.</text>
</comment>
<protein>
    <recommendedName>
        <fullName evidence="5">HTH marR-type domain-containing protein</fullName>
    </recommendedName>
</protein>
<dbReference type="InterPro" id="IPR000835">
    <property type="entry name" value="HTH_MarR-typ"/>
</dbReference>
<evidence type="ECO:0000313" key="6">
    <source>
        <dbReference type="EMBL" id="CAG7596580.1"/>
    </source>
</evidence>
<dbReference type="PROSITE" id="PS50995">
    <property type="entry name" value="HTH_MARR_2"/>
    <property type="match status" value="1"/>
</dbReference>
<evidence type="ECO:0000259" key="5">
    <source>
        <dbReference type="PROSITE" id="PS50995"/>
    </source>
</evidence>
<dbReference type="GO" id="GO:0003700">
    <property type="term" value="F:DNA-binding transcription factor activity"/>
    <property type="evidence" value="ECO:0007669"/>
    <property type="project" value="InterPro"/>
</dbReference>
<dbReference type="Pfam" id="PF01047">
    <property type="entry name" value="MarR"/>
    <property type="match status" value="1"/>
</dbReference>
<sequence>MDIHRIQSLELVFHRVAKMHGHALHALLSGKEVYPGQPPLLKALVERDGQSQKELAERMNITPATLTVMLGRMEKTGMVVRRPDEADQRVSRVFITEKGRLAFGSLEETQKLMEAACFAQFTPEEQIIFRRLLLQMHENLKQADFRQEEREVARDEPRGHGRKHGKHGDHPKRHRPRI</sequence>
<gene>
    <name evidence="6" type="ORF">PAESOLCIP111_00089</name>
</gene>
<dbReference type="GO" id="GO:0003677">
    <property type="term" value="F:DNA binding"/>
    <property type="evidence" value="ECO:0007669"/>
    <property type="project" value="UniProtKB-KW"/>
</dbReference>
<evidence type="ECO:0000256" key="4">
    <source>
        <dbReference type="SAM" id="MobiDB-lite"/>
    </source>
</evidence>
<feature type="domain" description="HTH marR-type" evidence="5">
    <location>
        <begin position="6"/>
        <end position="138"/>
    </location>
</feature>
<feature type="compositionally biased region" description="Basic residues" evidence="4">
    <location>
        <begin position="160"/>
        <end position="178"/>
    </location>
</feature>
<evidence type="ECO:0000256" key="2">
    <source>
        <dbReference type="ARBA" id="ARBA00023125"/>
    </source>
</evidence>
<dbReference type="EMBL" id="CAJVAS010000001">
    <property type="protein sequence ID" value="CAG7596580.1"/>
    <property type="molecule type" value="Genomic_DNA"/>
</dbReference>
<dbReference type="SMART" id="SM00347">
    <property type="entry name" value="HTH_MARR"/>
    <property type="match status" value="1"/>
</dbReference>
<reference evidence="6" key="1">
    <citation type="submission" date="2021-06" db="EMBL/GenBank/DDBJ databases">
        <authorList>
            <person name="Criscuolo A."/>
        </authorList>
    </citation>
    <scope>NUCLEOTIDE SEQUENCE</scope>
    <source>
        <strain evidence="6">CIP111600</strain>
    </source>
</reference>
<keyword evidence="2" id="KW-0238">DNA-binding</keyword>
<dbReference type="RefSeq" id="WP_218089926.1">
    <property type="nucleotide sequence ID" value="NZ_CAJVAS010000001.1"/>
</dbReference>
<keyword evidence="1" id="KW-0805">Transcription regulation</keyword>
<dbReference type="AlphaFoldDB" id="A0A916JRQ7"/>
<keyword evidence="3" id="KW-0804">Transcription</keyword>
<dbReference type="PANTHER" id="PTHR42756">
    <property type="entry name" value="TRANSCRIPTIONAL REGULATOR, MARR"/>
    <property type="match status" value="1"/>
</dbReference>
<evidence type="ECO:0000313" key="7">
    <source>
        <dbReference type="Proteomes" id="UP000693672"/>
    </source>
</evidence>
<accession>A0A916JRQ7</accession>
<feature type="region of interest" description="Disordered" evidence="4">
    <location>
        <begin position="145"/>
        <end position="178"/>
    </location>
</feature>
<evidence type="ECO:0000256" key="3">
    <source>
        <dbReference type="ARBA" id="ARBA00023163"/>
    </source>
</evidence>